<dbReference type="InterPro" id="IPR004358">
    <property type="entry name" value="Sig_transdc_His_kin-like_C"/>
</dbReference>
<dbReference type="SMART" id="SM00388">
    <property type="entry name" value="HisKA"/>
    <property type="match status" value="1"/>
</dbReference>
<dbReference type="Gene3D" id="3.30.565.10">
    <property type="entry name" value="Histidine kinase-like ATPase, C-terminal domain"/>
    <property type="match status" value="1"/>
</dbReference>
<dbReference type="GO" id="GO:0005524">
    <property type="term" value="F:ATP binding"/>
    <property type="evidence" value="ECO:0007669"/>
    <property type="project" value="UniProtKB-KW"/>
</dbReference>
<evidence type="ECO:0000256" key="6">
    <source>
        <dbReference type="ARBA" id="ARBA00022679"/>
    </source>
</evidence>
<dbReference type="KEGG" id="pmes:FX988_01739"/>
<keyword evidence="11 14" id="KW-1133">Transmembrane helix</keyword>
<dbReference type="GO" id="GO:0005886">
    <property type="term" value="C:plasma membrane"/>
    <property type="evidence" value="ECO:0007669"/>
    <property type="project" value="UniProtKB-SubCell"/>
</dbReference>
<feature type="domain" description="HAMP" evidence="16">
    <location>
        <begin position="189"/>
        <end position="243"/>
    </location>
</feature>
<dbReference type="InterPro" id="IPR003661">
    <property type="entry name" value="HisK_dim/P_dom"/>
</dbReference>
<dbReference type="SMART" id="SM00304">
    <property type="entry name" value="HAMP"/>
    <property type="match status" value="1"/>
</dbReference>
<dbReference type="InterPro" id="IPR003660">
    <property type="entry name" value="HAMP_dom"/>
</dbReference>
<dbReference type="SUPFAM" id="SSF158472">
    <property type="entry name" value="HAMP domain-like"/>
    <property type="match status" value="1"/>
</dbReference>
<dbReference type="RefSeq" id="WP_160179230.1">
    <property type="nucleotide sequence ID" value="NZ_CP047656.1"/>
</dbReference>
<dbReference type="PRINTS" id="PR00344">
    <property type="entry name" value="BCTRLSENSOR"/>
</dbReference>
<dbReference type="SUPFAM" id="SSF55874">
    <property type="entry name" value="ATPase domain of HSP90 chaperone/DNA topoisomerase II/histidine kinase"/>
    <property type="match status" value="1"/>
</dbReference>
<organism evidence="17 18">
    <name type="scientific">Paraglaciecola mesophila</name>
    <dbReference type="NCBI Taxonomy" id="197222"/>
    <lineage>
        <taxon>Bacteria</taxon>
        <taxon>Pseudomonadati</taxon>
        <taxon>Pseudomonadota</taxon>
        <taxon>Gammaproteobacteria</taxon>
        <taxon>Alteromonadales</taxon>
        <taxon>Alteromonadaceae</taxon>
        <taxon>Paraglaciecola</taxon>
    </lineage>
</organism>
<keyword evidence="8" id="KW-0547">Nucleotide-binding</keyword>
<name>A0A857JHM3_9ALTE</name>
<keyword evidence="10" id="KW-0067">ATP-binding</keyword>
<comment type="subcellular location">
    <subcellularLocation>
        <location evidence="2">Cell membrane</location>
        <topology evidence="2">Multi-pass membrane protein</topology>
    </subcellularLocation>
</comment>
<dbReference type="CDD" id="cd00082">
    <property type="entry name" value="HisKA"/>
    <property type="match status" value="1"/>
</dbReference>
<dbReference type="PANTHER" id="PTHR45528">
    <property type="entry name" value="SENSOR HISTIDINE KINASE CPXA"/>
    <property type="match status" value="1"/>
</dbReference>
<dbReference type="Gene3D" id="6.10.340.10">
    <property type="match status" value="1"/>
</dbReference>
<dbReference type="SMART" id="SM00387">
    <property type="entry name" value="HATPase_c"/>
    <property type="match status" value="1"/>
</dbReference>
<evidence type="ECO:0000256" key="7">
    <source>
        <dbReference type="ARBA" id="ARBA00022692"/>
    </source>
</evidence>
<keyword evidence="7 14" id="KW-0812">Transmembrane</keyword>
<dbReference type="Proteomes" id="UP000464524">
    <property type="component" value="Chromosome"/>
</dbReference>
<dbReference type="OrthoDB" id="9804645at2"/>
<keyword evidence="4" id="KW-1003">Cell membrane</keyword>
<evidence type="ECO:0000256" key="2">
    <source>
        <dbReference type="ARBA" id="ARBA00004651"/>
    </source>
</evidence>
<evidence type="ECO:0000259" key="16">
    <source>
        <dbReference type="PROSITE" id="PS50885"/>
    </source>
</evidence>
<keyword evidence="18" id="KW-1185">Reference proteome</keyword>
<dbReference type="InterPro" id="IPR003594">
    <property type="entry name" value="HATPase_dom"/>
</dbReference>
<evidence type="ECO:0000313" key="18">
    <source>
        <dbReference type="Proteomes" id="UP000464524"/>
    </source>
</evidence>
<proteinExistence type="predicted"/>
<keyword evidence="12" id="KW-0902">Two-component regulatory system</keyword>
<sequence length="467" mass="51852">MKRLLYLNPFRSLYGRIFLWFWCTTIVMIVGAVWIMQSIASPVEYLPMDDKQHFMLENTERALQRQVTRSKDGQTLKDILERTGQRGKLMVFLLEPQTKEFTLRGPMPHLPNEKPFLDLIGSANPLRIVTPFGDMFGPVTTNISGKDYLLFAGRPRPMGFSGELRHRPPLLLIFLVLLISAILCSLIAWSLVKPLKQLQVASKRMASGALSSRVGSASYRGDEIGRLGRDFNHMAEQIETLLNGQKRLLADISHELRSPLTRMQLAIGIAQQQEPSKDSKSNEQALARIEKEAHQMESMLAQVLMLSRLDNNARVSQKQALSFDTLLTGLLADCEFEANSQGKTVTVNIESDATINADEDLLASGIENVLRNAVKYAQRDVSFTLKVKDAEVNIAICDDGKGIPESDLENIFQPFYRVSSARERDSGGIGLGLAIASRAIAAHKGKISAHNQVNGGLCVHICLPIDA</sequence>
<dbReference type="PROSITE" id="PS50885">
    <property type="entry name" value="HAMP"/>
    <property type="match status" value="1"/>
</dbReference>
<feature type="transmembrane region" description="Helical" evidence="14">
    <location>
        <begin position="17"/>
        <end position="36"/>
    </location>
</feature>
<reference evidence="17 18" key="1">
    <citation type="submission" date="2019-12" db="EMBL/GenBank/DDBJ databases">
        <title>Genome sequencing and assembly of endphytes of Porphyra tenera.</title>
        <authorList>
            <person name="Park J.M."/>
            <person name="Shin R."/>
            <person name="Jo S.H."/>
        </authorList>
    </citation>
    <scope>NUCLEOTIDE SEQUENCE [LARGE SCALE GENOMIC DNA]</scope>
    <source>
        <strain evidence="17 18">GPM4</strain>
    </source>
</reference>
<evidence type="ECO:0000256" key="5">
    <source>
        <dbReference type="ARBA" id="ARBA00022553"/>
    </source>
</evidence>
<dbReference type="PANTHER" id="PTHR45528:SF1">
    <property type="entry name" value="SENSOR HISTIDINE KINASE CPXA"/>
    <property type="match status" value="1"/>
</dbReference>
<evidence type="ECO:0000313" key="17">
    <source>
        <dbReference type="EMBL" id="QHJ11505.1"/>
    </source>
</evidence>
<evidence type="ECO:0000256" key="13">
    <source>
        <dbReference type="ARBA" id="ARBA00023136"/>
    </source>
</evidence>
<feature type="domain" description="Histidine kinase" evidence="15">
    <location>
        <begin position="251"/>
        <end position="467"/>
    </location>
</feature>
<dbReference type="SUPFAM" id="SSF47384">
    <property type="entry name" value="Homodimeric domain of signal transducing histidine kinase"/>
    <property type="match status" value="1"/>
</dbReference>
<dbReference type="InterPro" id="IPR036097">
    <property type="entry name" value="HisK_dim/P_sf"/>
</dbReference>
<dbReference type="Pfam" id="PF00672">
    <property type="entry name" value="HAMP"/>
    <property type="match status" value="1"/>
</dbReference>
<keyword evidence="9 17" id="KW-0418">Kinase</keyword>
<dbReference type="InterPro" id="IPR005467">
    <property type="entry name" value="His_kinase_dom"/>
</dbReference>
<evidence type="ECO:0000256" key="8">
    <source>
        <dbReference type="ARBA" id="ARBA00022741"/>
    </source>
</evidence>
<dbReference type="EC" id="2.7.13.3" evidence="3"/>
<dbReference type="Pfam" id="PF02518">
    <property type="entry name" value="HATPase_c"/>
    <property type="match status" value="1"/>
</dbReference>
<dbReference type="GO" id="GO:0000155">
    <property type="term" value="F:phosphorelay sensor kinase activity"/>
    <property type="evidence" value="ECO:0007669"/>
    <property type="project" value="InterPro"/>
</dbReference>
<protein>
    <recommendedName>
        <fullName evidence="3">histidine kinase</fullName>
        <ecNumber evidence="3">2.7.13.3</ecNumber>
    </recommendedName>
</protein>
<dbReference type="AlphaFoldDB" id="A0A857JHM3"/>
<dbReference type="InterPro" id="IPR036890">
    <property type="entry name" value="HATPase_C_sf"/>
</dbReference>
<evidence type="ECO:0000256" key="11">
    <source>
        <dbReference type="ARBA" id="ARBA00022989"/>
    </source>
</evidence>
<evidence type="ECO:0000256" key="9">
    <source>
        <dbReference type="ARBA" id="ARBA00022777"/>
    </source>
</evidence>
<feature type="transmembrane region" description="Helical" evidence="14">
    <location>
        <begin position="170"/>
        <end position="192"/>
    </location>
</feature>
<evidence type="ECO:0000256" key="10">
    <source>
        <dbReference type="ARBA" id="ARBA00022840"/>
    </source>
</evidence>
<evidence type="ECO:0000256" key="4">
    <source>
        <dbReference type="ARBA" id="ARBA00022475"/>
    </source>
</evidence>
<keyword evidence="6 17" id="KW-0808">Transferase</keyword>
<accession>A0A857JHM3</accession>
<evidence type="ECO:0000256" key="14">
    <source>
        <dbReference type="SAM" id="Phobius"/>
    </source>
</evidence>
<evidence type="ECO:0000256" key="3">
    <source>
        <dbReference type="ARBA" id="ARBA00012438"/>
    </source>
</evidence>
<evidence type="ECO:0000256" key="12">
    <source>
        <dbReference type="ARBA" id="ARBA00023012"/>
    </source>
</evidence>
<dbReference type="Gene3D" id="1.10.287.130">
    <property type="match status" value="1"/>
</dbReference>
<dbReference type="CDD" id="cd06225">
    <property type="entry name" value="HAMP"/>
    <property type="match status" value="1"/>
</dbReference>
<dbReference type="InterPro" id="IPR050398">
    <property type="entry name" value="HssS/ArlS-like"/>
</dbReference>
<comment type="catalytic activity">
    <reaction evidence="1">
        <text>ATP + protein L-histidine = ADP + protein N-phospho-L-histidine.</text>
        <dbReference type="EC" id="2.7.13.3"/>
    </reaction>
</comment>
<keyword evidence="13 14" id="KW-0472">Membrane</keyword>
<keyword evidence="5" id="KW-0597">Phosphoprotein</keyword>
<dbReference type="Pfam" id="PF00512">
    <property type="entry name" value="HisKA"/>
    <property type="match status" value="1"/>
</dbReference>
<evidence type="ECO:0000259" key="15">
    <source>
        <dbReference type="PROSITE" id="PS50109"/>
    </source>
</evidence>
<evidence type="ECO:0000256" key="1">
    <source>
        <dbReference type="ARBA" id="ARBA00000085"/>
    </source>
</evidence>
<dbReference type="FunFam" id="3.30.565.10:FF:000011">
    <property type="entry name" value="Sensor histidine kinase CpxA"/>
    <property type="match status" value="1"/>
</dbReference>
<gene>
    <name evidence="17" type="ORF">FX988_01739</name>
</gene>
<dbReference type="EMBL" id="CP047656">
    <property type="protein sequence ID" value="QHJ11505.1"/>
    <property type="molecule type" value="Genomic_DNA"/>
</dbReference>
<dbReference type="PROSITE" id="PS50109">
    <property type="entry name" value="HIS_KIN"/>
    <property type="match status" value="1"/>
</dbReference>